<dbReference type="RefSeq" id="WP_083047982.1">
    <property type="nucleotide sequence ID" value="NZ_CAXXQO010000003.1"/>
</dbReference>
<accession>A0A1Y1S3D4</accession>
<evidence type="ECO:0000313" key="2">
    <source>
        <dbReference type="Proteomes" id="UP000192343"/>
    </source>
</evidence>
<protein>
    <submittedName>
        <fullName evidence="1">Uncharacterized protein</fullName>
    </submittedName>
</protein>
<dbReference type="STRING" id="1963862.B4O97_02460"/>
<dbReference type="Proteomes" id="UP000192343">
    <property type="component" value="Unassembled WGS sequence"/>
</dbReference>
<comment type="caution">
    <text evidence="1">The sequence shown here is derived from an EMBL/GenBank/DDBJ whole genome shotgun (WGS) entry which is preliminary data.</text>
</comment>
<sequence>MQVQSSTVNRTIPLSSLVRGSVGSSRVGLPVSGSQALYARFKHVYGRPSEAGGFSLSKLRSLDNLIDRLVKLKDRDSASLPKREDLTGLSDQGRDALIRELSDKLHRAYLKAETNPFAHPGVSTGLLADFNL</sequence>
<name>A0A1Y1S3D4_9SPIO</name>
<organism evidence="1 2">
    <name type="scientific">Marispirochaeta aestuarii</name>
    <dbReference type="NCBI Taxonomy" id="1963862"/>
    <lineage>
        <taxon>Bacteria</taxon>
        <taxon>Pseudomonadati</taxon>
        <taxon>Spirochaetota</taxon>
        <taxon>Spirochaetia</taxon>
        <taxon>Spirochaetales</taxon>
        <taxon>Spirochaetaceae</taxon>
        <taxon>Marispirochaeta</taxon>
    </lineage>
</organism>
<dbReference type="OrthoDB" id="369831at2"/>
<gene>
    <name evidence="1" type="ORF">B4O97_02460</name>
</gene>
<reference evidence="1 2" key="1">
    <citation type="submission" date="2017-03" db="EMBL/GenBank/DDBJ databases">
        <title>Draft Genome sequence of Marispirochaeta sp. strain JC444.</title>
        <authorList>
            <person name="Shivani Y."/>
            <person name="Subhash Y."/>
            <person name="Sasikala C."/>
            <person name="Ramana C."/>
        </authorList>
    </citation>
    <scope>NUCLEOTIDE SEQUENCE [LARGE SCALE GENOMIC DNA]</scope>
    <source>
        <strain evidence="1 2">JC444</strain>
    </source>
</reference>
<dbReference type="EMBL" id="MWQY01000002">
    <property type="protein sequence ID" value="ORC37882.1"/>
    <property type="molecule type" value="Genomic_DNA"/>
</dbReference>
<dbReference type="AlphaFoldDB" id="A0A1Y1S3D4"/>
<proteinExistence type="predicted"/>
<keyword evidence="2" id="KW-1185">Reference proteome</keyword>
<evidence type="ECO:0000313" key="1">
    <source>
        <dbReference type="EMBL" id="ORC37882.1"/>
    </source>
</evidence>